<evidence type="ECO:0000313" key="3">
    <source>
        <dbReference type="Proteomes" id="UP001215598"/>
    </source>
</evidence>
<gene>
    <name evidence="2" type="ORF">B0H16DRAFT_1470240</name>
</gene>
<keyword evidence="3" id="KW-1185">Reference proteome</keyword>
<evidence type="ECO:0000313" key="2">
    <source>
        <dbReference type="EMBL" id="KAJ7729048.1"/>
    </source>
</evidence>
<protein>
    <submittedName>
        <fullName evidence="2">Uncharacterized protein</fullName>
    </submittedName>
</protein>
<feature type="region of interest" description="Disordered" evidence="1">
    <location>
        <begin position="64"/>
        <end position="85"/>
    </location>
</feature>
<comment type="caution">
    <text evidence="2">The sequence shown here is derived from an EMBL/GenBank/DDBJ whole genome shotgun (WGS) entry which is preliminary data.</text>
</comment>
<accession>A0AAD7HVD5</accession>
<feature type="compositionally biased region" description="Pro residues" evidence="1">
    <location>
        <begin position="68"/>
        <end position="77"/>
    </location>
</feature>
<dbReference type="Proteomes" id="UP001215598">
    <property type="component" value="Unassembled WGS sequence"/>
</dbReference>
<evidence type="ECO:0000256" key="1">
    <source>
        <dbReference type="SAM" id="MobiDB-lite"/>
    </source>
</evidence>
<sequence length="119" mass="12911">MSSHLPLLPAPKYQSPLACTSARKSLSMGEMRRPASLSAESIKAVAQLHQEVLVRETQDQHLVQSVPPHFPGSPSPPSSAADSDIVSTWSDVPSTHLTVSSPQSGLYAPRRLCQWLSRQ</sequence>
<organism evidence="2 3">
    <name type="scientific">Mycena metata</name>
    <dbReference type="NCBI Taxonomy" id="1033252"/>
    <lineage>
        <taxon>Eukaryota</taxon>
        <taxon>Fungi</taxon>
        <taxon>Dikarya</taxon>
        <taxon>Basidiomycota</taxon>
        <taxon>Agaricomycotina</taxon>
        <taxon>Agaricomycetes</taxon>
        <taxon>Agaricomycetidae</taxon>
        <taxon>Agaricales</taxon>
        <taxon>Marasmiineae</taxon>
        <taxon>Mycenaceae</taxon>
        <taxon>Mycena</taxon>
    </lineage>
</organism>
<name>A0AAD7HVD5_9AGAR</name>
<reference evidence="2" key="1">
    <citation type="submission" date="2023-03" db="EMBL/GenBank/DDBJ databases">
        <title>Massive genome expansion in bonnet fungi (Mycena s.s.) driven by repeated elements and novel gene families across ecological guilds.</title>
        <authorList>
            <consortium name="Lawrence Berkeley National Laboratory"/>
            <person name="Harder C.B."/>
            <person name="Miyauchi S."/>
            <person name="Viragh M."/>
            <person name="Kuo A."/>
            <person name="Thoen E."/>
            <person name="Andreopoulos B."/>
            <person name="Lu D."/>
            <person name="Skrede I."/>
            <person name="Drula E."/>
            <person name="Henrissat B."/>
            <person name="Morin E."/>
            <person name="Kohler A."/>
            <person name="Barry K."/>
            <person name="LaButti K."/>
            <person name="Morin E."/>
            <person name="Salamov A."/>
            <person name="Lipzen A."/>
            <person name="Mereny Z."/>
            <person name="Hegedus B."/>
            <person name="Baldrian P."/>
            <person name="Stursova M."/>
            <person name="Weitz H."/>
            <person name="Taylor A."/>
            <person name="Grigoriev I.V."/>
            <person name="Nagy L.G."/>
            <person name="Martin F."/>
            <person name="Kauserud H."/>
        </authorList>
    </citation>
    <scope>NUCLEOTIDE SEQUENCE</scope>
    <source>
        <strain evidence="2">CBHHK182m</strain>
    </source>
</reference>
<proteinExistence type="predicted"/>
<dbReference type="AlphaFoldDB" id="A0AAD7HVD5"/>
<dbReference type="EMBL" id="JARKIB010000168">
    <property type="protein sequence ID" value="KAJ7729048.1"/>
    <property type="molecule type" value="Genomic_DNA"/>
</dbReference>